<evidence type="ECO:0000256" key="4">
    <source>
        <dbReference type="SAM" id="MobiDB-lite"/>
    </source>
</evidence>
<accession>A0ABR9K3E7</accession>
<dbReference type="NCBIfam" id="TIGR01733">
    <property type="entry name" value="AA-adenyl-dom"/>
    <property type="match status" value="1"/>
</dbReference>
<proteinExistence type="predicted"/>
<dbReference type="PROSITE" id="PS00455">
    <property type="entry name" value="AMP_BINDING"/>
    <property type="match status" value="1"/>
</dbReference>
<dbReference type="InterPro" id="IPR020845">
    <property type="entry name" value="AMP-binding_CS"/>
</dbReference>
<dbReference type="Gene3D" id="3.30.559.30">
    <property type="entry name" value="Nonribosomal peptide synthetase, condensation domain"/>
    <property type="match status" value="1"/>
</dbReference>
<dbReference type="EMBL" id="JADBDZ010000001">
    <property type="protein sequence ID" value="MBE1537385.1"/>
    <property type="molecule type" value="Genomic_DNA"/>
</dbReference>
<dbReference type="InterPro" id="IPR006162">
    <property type="entry name" value="Ppantetheine_attach_site"/>
</dbReference>
<evidence type="ECO:0000313" key="7">
    <source>
        <dbReference type="Proteomes" id="UP000627838"/>
    </source>
</evidence>
<evidence type="ECO:0000256" key="3">
    <source>
        <dbReference type="ARBA" id="ARBA00022553"/>
    </source>
</evidence>
<dbReference type="InterPro" id="IPR010071">
    <property type="entry name" value="AA_adenyl_dom"/>
</dbReference>
<dbReference type="Pfam" id="PF00668">
    <property type="entry name" value="Condensation"/>
    <property type="match status" value="1"/>
</dbReference>
<dbReference type="SUPFAM" id="SSF47336">
    <property type="entry name" value="ACP-like"/>
    <property type="match status" value="1"/>
</dbReference>
<evidence type="ECO:0000259" key="5">
    <source>
        <dbReference type="PROSITE" id="PS50075"/>
    </source>
</evidence>
<dbReference type="Pfam" id="PF13193">
    <property type="entry name" value="AMP-binding_C"/>
    <property type="match status" value="1"/>
</dbReference>
<dbReference type="Proteomes" id="UP000627838">
    <property type="component" value="Unassembled WGS sequence"/>
</dbReference>
<evidence type="ECO:0000256" key="2">
    <source>
        <dbReference type="ARBA" id="ARBA00022450"/>
    </source>
</evidence>
<dbReference type="CDD" id="cd19543">
    <property type="entry name" value="DCL_NRPS"/>
    <property type="match status" value="1"/>
</dbReference>
<dbReference type="Gene3D" id="3.30.300.30">
    <property type="match status" value="1"/>
</dbReference>
<dbReference type="Gene3D" id="3.40.50.980">
    <property type="match status" value="2"/>
</dbReference>
<comment type="caution">
    <text evidence="6">The sequence shown here is derived from an EMBL/GenBank/DDBJ whole genome shotgun (WGS) entry which is preliminary data.</text>
</comment>
<keyword evidence="2" id="KW-0596">Phosphopantetheine</keyword>
<dbReference type="Pfam" id="PF00550">
    <property type="entry name" value="PP-binding"/>
    <property type="match status" value="1"/>
</dbReference>
<dbReference type="PROSITE" id="PS50075">
    <property type="entry name" value="CARRIER"/>
    <property type="match status" value="1"/>
</dbReference>
<dbReference type="InterPro" id="IPR009081">
    <property type="entry name" value="PP-bd_ACP"/>
</dbReference>
<dbReference type="PANTHER" id="PTHR45527:SF1">
    <property type="entry name" value="FATTY ACID SYNTHASE"/>
    <property type="match status" value="1"/>
</dbReference>
<dbReference type="InterPro" id="IPR025110">
    <property type="entry name" value="AMP-bd_C"/>
</dbReference>
<comment type="cofactor">
    <cofactor evidence="1">
        <name>pantetheine 4'-phosphate</name>
        <dbReference type="ChEBI" id="CHEBI:47942"/>
    </cofactor>
</comment>
<dbReference type="Gene3D" id="3.30.559.10">
    <property type="entry name" value="Chloramphenicol acetyltransferase-like domain"/>
    <property type="match status" value="1"/>
</dbReference>
<dbReference type="SMART" id="SM00823">
    <property type="entry name" value="PKS_PP"/>
    <property type="match status" value="1"/>
</dbReference>
<dbReference type="InterPro" id="IPR036736">
    <property type="entry name" value="ACP-like_sf"/>
</dbReference>
<dbReference type="InterPro" id="IPR020806">
    <property type="entry name" value="PKS_PP-bd"/>
</dbReference>
<keyword evidence="7" id="KW-1185">Reference proteome</keyword>
<organism evidence="6 7">
    <name type="scientific">Actinomadura algeriensis</name>
    <dbReference type="NCBI Taxonomy" id="1679523"/>
    <lineage>
        <taxon>Bacteria</taxon>
        <taxon>Bacillati</taxon>
        <taxon>Actinomycetota</taxon>
        <taxon>Actinomycetes</taxon>
        <taxon>Streptosporangiales</taxon>
        <taxon>Thermomonosporaceae</taxon>
        <taxon>Actinomadura</taxon>
    </lineage>
</organism>
<dbReference type="PANTHER" id="PTHR45527">
    <property type="entry name" value="NONRIBOSOMAL PEPTIDE SYNTHETASE"/>
    <property type="match status" value="1"/>
</dbReference>
<dbReference type="InterPro" id="IPR001031">
    <property type="entry name" value="Thioesterase"/>
</dbReference>
<dbReference type="PROSITE" id="PS00012">
    <property type="entry name" value="PHOSPHOPANTETHEINE"/>
    <property type="match status" value="1"/>
</dbReference>
<dbReference type="InterPro" id="IPR001242">
    <property type="entry name" value="Condensation_dom"/>
</dbReference>
<dbReference type="RefSeq" id="WP_318784534.1">
    <property type="nucleotide sequence ID" value="NZ_JADBDZ010000001.1"/>
</dbReference>
<dbReference type="InterPro" id="IPR029058">
    <property type="entry name" value="AB_hydrolase_fold"/>
</dbReference>
<evidence type="ECO:0000313" key="6">
    <source>
        <dbReference type="EMBL" id="MBE1537385.1"/>
    </source>
</evidence>
<dbReference type="Pfam" id="PF00501">
    <property type="entry name" value="AMP-binding"/>
    <property type="match status" value="1"/>
</dbReference>
<dbReference type="Gene3D" id="3.40.50.1820">
    <property type="entry name" value="alpha/beta hydrolase"/>
    <property type="match status" value="1"/>
</dbReference>
<sequence length="1325" mass="141895">MTKSQLEDILPLSPLQQGLFFHALYDSGHDVYTAQIVFDLRGPLDVDALRAAAATLLRRHANLRAGFRQRKEGSPVQVVHRAVRLPWRDADLTALPDGERDAEAKRLADAERARPFDMAKPPLLRFLLIRLADDLHRMVFTNHHILLDGWSTPVLQTELFALYLAKGDDTGMPRVAPYKNYLAWLAGQDRAAAEDAWRRALDGFTEPALVAPGASEPGADAPGRVRTRITEDLTASLSARARTQGVTLNTVLQLAWGVLLGRLTGSTDVVFGAAVSGRPPELQGVEQMIGLFINTLPIRVRVRPADTVAGALTRLQDEQAALMPHHHLGLADVQRLAGGGALFDTMTVLENYPFDPDAAGTDLGGLSLHDVDGYDASHYPLTFAAVPGRGLSLRVDYRTDLFTSDDAARLMRRFVRILDAIAHRPGLPLGLIDVLDDDERALVLRDWQGPPTGRAPRTITGAFAAQLARTPGAIAVRTPFPTGEPPLPAGADARSADGAAAVPGAGSLTYAELDERANRLAHRLVSLGVGRDMPVAVLLERSADIAVASLAILKAGGAYAPIHHGYPPERTAWAVAEVSAPVLVVNAPMRERVANLGTPAYVLDLDDEPALAEQPGTDPGVPCHPEQLACVLFTSGSTGVPKGVMLRHRDAVDLATDGRLRGGAHDRVLVHSPHAFDASIYELWTPLLHGGTAVVAPPGHLDGAALERLVEAGDLTGLFLTTTLFNLVADERPHAFGRLREVLTGGEAGSAAAIRKVLAACPDTEVGNVYGPTEATTYTTVTGQRGPLADPAETSAVLGRPIDDMRVYVLDAGLRPVPPGVVGEAYLAGAGLGRGYLRRPGLTAERYVADPYGAPGGRMYRTGDLVRWRPGGVLEYVDRADFQVKVRGFRIELGEIEAAIAAHPAVANVAVVAREDAPGVKSLVAYVVAPSVDGLRRFVAGRLPEYMVPAAFVRLDTFPVGPNGKLDRRALPAPDYGEAAAGREPGTPEEERLAEIVAGVLGLDRVGADVSFFDLGGDSITALKLATRARQAGIELTPRDVFTHQTVEALTRVGEPEDRLGFEVLLPIRTTGTRPPVFFVHPAGGLAWGYLQFQRHLGPDQPVYGLQARAFTRAELPGSVAEMAADYLEQIRAVRPSGPYHLVGWSLGGLVAYEMAVRLQEAGEEVGTLALIDAYHGQDLESERREILPELLQAIGIDAGMIAADGNPDMARIMAVLAERGDALATLGEGDLVNVYRNYENGLRHAEEYRPGRYRGDVVFFTALRGRTADSPTGRANWGPLVDGGIEDYPIDVDHHLLMEPGPAAEIGAVLAARLGKHHSEHGKG</sequence>
<dbReference type="InterPro" id="IPR023213">
    <property type="entry name" value="CAT-like_dom_sf"/>
</dbReference>
<reference evidence="6 7" key="1">
    <citation type="submission" date="2020-10" db="EMBL/GenBank/DDBJ databases">
        <title>Sequencing the genomes of 1000 actinobacteria strains.</title>
        <authorList>
            <person name="Klenk H.-P."/>
        </authorList>
    </citation>
    <scope>NUCLEOTIDE SEQUENCE [LARGE SCALE GENOMIC DNA]</scope>
    <source>
        <strain evidence="6 7">DSM 46744</strain>
    </source>
</reference>
<dbReference type="Gene3D" id="2.30.38.10">
    <property type="entry name" value="Luciferase, Domain 3"/>
    <property type="match status" value="1"/>
</dbReference>
<dbReference type="SUPFAM" id="SSF53474">
    <property type="entry name" value="alpha/beta-Hydrolases"/>
    <property type="match status" value="1"/>
</dbReference>
<dbReference type="InterPro" id="IPR045851">
    <property type="entry name" value="AMP-bd_C_sf"/>
</dbReference>
<dbReference type="InterPro" id="IPR000873">
    <property type="entry name" value="AMP-dep_synth/lig_dom"/>
</dbReference>
<protein>
    <submittedName>
        <fullName evidence="6">Amino acid adenylation domain-containing protein</fullName>
    </submittedName>
</protein>
<keyword evidence="3" id="KW-0597">Phosphoprotein</keyword>
<feature type="region of interest" description="Disordered" evidence="4">
    <location>
        <begin position="969"/>
        <end position="989"/>
    </location>
</feature>
<evidence type="ECO:0000256" key="1">
    <source>
        <dbReference type="ARBA" id="ARBA00001957"/>
    </source>
</evidence>
<name>A0ABR9K3E7_9ACTN</name>
<dbReference type="SUPFAM" id="SSF52777">
    <property type="entry name" value="CoA-dependent acyltransferases"/>
    <property type="match status" value="2"/>
</dbReference>
<feature type="domain" description="Carrier" evidence="5">
    <location>
        <begin position="984"/>
        <end position="1058"/>
    </location>
</feature>
<dbReference type="SUPFAM" id="SSF56801">
    <property type="entry name" value="Acetyl-CoA synthetase-like"/>
    <property type="match status" value="1"/>
</dbReference>
<gene>
    <name evidence="6" type="ORF">H4W34_007218</name>
</gene>
<dbReference type="Pfam" id="PF00975">
    <property type="entry name" value="Thioesterase"/>
    <property type="match status" value="1"/>
</dbReference>